<dbReference type="Proteomes" id="UP000282529">
    <property type="component" value="Unassembled WGS sequence"/>
</dbReference>
<evidence type="ECO:0000313" key="4">
    <source>
        <dbReference type="Proteomes" id="UP000282529"/>
    </source>
</evidence>
<dbReference type="OrthoDB" id="154713at2"/>
<dbReference type="InterPro" id="IPR041522">
    <property type="entry name" value="CdaR_GGDEF"/>
</dbReference>
<evidence type="ECO:0000259" key="2">
    <source>
        <dbReference type="SMART" id="SM00989"/>
    </source>
</evidence>
<dbReference type="Pfam" id="PF17853">
    <property type="entry name" value="GGDEF_2"/>
    <property type="match status" value="1"/>
</dbReference>
<dbReference type="InterPro" id="IPR025736">
    <property type="entry name" value="PucR_C-HTH_dom"/>
</dbReference>
<accession>A0A3N9P5H4</accession>
<dbReference type="SMART" id="SM00989">
    <property type="entry name" value="V4R"/>
    <property type="match status" value="1"/>
</dbReference>
<comment type="similarity">
    <text evidence="1">Belongs to the CdaR family.</text>
</comment>
<dbReference type="Pfam" id="PF02830">
    <property type="entry name" value="V4R"/>
    <property type="match status" value="1"/>
</dbReference>
<dbReference type="InterPro" id="IPR042070">
    <property type="entry name" value="PucR_C-HTH_sf"/>
</dbReference>
<dbReference type="PANTHER" id="PTHR33744:SF1">
    <property type="entry name" value="DNA-BINDING TRANSCRIPTIONAL ACTIVATOR ADER"/>
    <property type="match status" value="1"/>
</dbReference>
<dbReference type="Pfam" id="PF06505">
    <property type="entry name" value="XylR_N"/>
    <property type="match status" value="1"/>
</dbReference>
<protein>
    <recommendedName>
        <fullName evidence="2">4-vinyl reductase 4VR domain-containing protein</fullName>
    </recommendedName>
</protein>
<dbReference type="EMBL" id="RQPI01000008">
    <property type="protein sequence ID" value="RQW10567.1"/>
    <property type="molecule type" value="Genomic_DNA"/>
</dbReference>
<dbReference type="Gene3D" id="3.30.450.40">
    <property type="match status" value="1"/>
</dbReference>
<reference evidence="3 4" key="1">
    <citation type="submission" date="2018-11" db="EMBL/GenBank/DDBJ databases">
        <title>Genome sequence of strain 7197.</title>
        <authorList>
            <person name="Gao J."/>
            <person name="Sun J."/>
        </authorList>
    </citation>
    <scope>NUCLEOTIDE SEQUENCE [LARGE SCALE GENOMIC DNA]</scope>
    <source>
        <strain evidence="3 4">7197</strain>
    </source>
</reference>
<proteinExistence type="inferred from homology"/>
<dbReference type="Gene3D" id="1.10.10.2840">
    <property type="entry name" value="PucR C-terminal helix-turn-helix domain"/>
    <property type="match status" value="1"/>
</dbReference>
<name>A0A3N9P5H4_9BACL</name>
<dbReference type="InterPro" id="IPR051448">
    <property type="entry name" value="CdaR-like_regulators"/>
</dbReference>
<evidence type="ECO:0000256" key="1">
    <source>
        <dbReference type="ARBA" id="ARBA00006754"/>
    </source>
</evidence>
<dbReference type="InterPro" id="IPR004096">
    <property type="entry name" value="V4R"/>
</dbReference>
<sequence length="640" mass="73578">MTKASTMSLKDLVHFSKEEGDFFLRDRRMMLISSDAFGMLCRDLIVALGLERAKRFLQRYGWQFGVSEARYLNDMFSWDDDLEWILAGSKMHNIAGRVFSTPIRMNINKSEGLFDVEGYWIDSNEAKQFLMHFNKHHEPVCHFLVGYASGYCTETVGTKIIFKEVECVAKGDPRCKYVGKTLEQWGDGLPEDLIDDGQEKLEDELDRAYKRIEKQKEILNRVTTVSQELTRMILQGKGLEDMAEILGKSLNCNVIIENQHLDMLTGYGQVLDSSLNKVMEHLAHDKGSQQYSKINTMLREHCTVQFEIPEPFFFPHVRLVTPIMLRNQVLGYISILKPEGRFGELESVLLERSANICAIQLLNERTVVETEQRLKGELLDELFNPSADISAVSRRLAYLDHDLSQPHYVFVFQFETSGKKGSIQDARSTALREKIMDRLKRRAEQNGFHILMSTKLERVHTLIPQAYIEKLNMKVRDYGESLIEGLGDEAVTTVLGISGVCHNRTSFSKAFNEAVKAIDIGRIKGKTERVVLSTDIKHLSILLDARRPEELEQYASNLLGALQEYDQKYATELLKTIYYYFDNECNLHKTARTMNISISGMRYRLDRIKQLSDFDLSNSLTRFEVQLALEIFLVLGKIDY</sequence>
<keyword evidence="4" id="KW-1185">Reference proteome</keyword>
<gene>
    <name evidence="3" type="ORF">EH198_14975</name>
</gene>
<dbReference type="Gene3D" id="3.30.1380.20">
    <property type="entry name" value="Trafficking protein particle complex subunit 3"/>
    <property type="match status" value="1"/>
</dbReference>
<dbReference type="InterPro" id="IPR029016">
    <property type="entry name" value="GAF-like_dom_sf"/>
</dbReference>
<dbReference type="RefSeq" id="WP_124696319.1">
    <property type="nucleotide sequence ID" value="NZ_JBHUFE010000010.1"/>
</dbReference>
<dbReference type="InterPro" id="IPR024096">
    <property type="entry name" value="NO_sig/Golgi_transp_ligand-bd"/>
</dbReference>
<dbReference type="Pfam" id="PF13556">
    <property type="entry name" value="HTH_30"/>
    <property type="match status" value="1"/>
</dbReference>
<comment type="caution">
    <text evidence="3">The sequence shown here is derived from an EMBL/GenBank/DDBJ whole genome shotgun (WGS) entry which is preliminary data.</text>
</comment>
<dbReference type="PANTHER" id="PTHR33744">
    <property type="entry name" value="CARBOHYDRATE DIACID REGULATOR"/>
    <property type="match status" value="1"/>
</dbReference>
<dbReference type="AlphaFoldDB" id="A0A3N9P5H4"/>
<feature type="domain" description="4-vinyl reductase 4VR" evidence="2">
    <location>
        <begin position="119"/>
        <end position="181"/>
    </location>
</feature>
<dbReference type="InterPro" id="IPR010523">
    <property type="entry name" value="XylR_N"/>
</dbReference>
<organism evidence="3 4">
    <name type="scientific">Paenibacillus rhizophilus</name>
    <dbReference type="NCBI Taxonomy" id="1850366"/>
    <lineage>
        <taxon>Bacteria</taxon>
        <taxon>Bacillati</taxon>
        <taxon>Bacillota</taxon>
        <taxon>Bacilli</taxon>
        <taxon>Bacillales</taxon>
        <taxon>Paenibacillaceae</taxon>
        <taxon>Paenibacillus</taxon>
    </lineage>
</organism>
<dbReference type="SUPFAM" id="SSF111126">
    <property type="entry name" value="Ligand-binding domain in the NO signalling and Golgi transport"/>
    <property type="match status" value="1"/>
</dbReference>
<evidence type="ECO:0000313" key="3">
    <source>
        <dbReference type="EMBL" id="RQW10567.1"/>
    </source>
</evidence>